<dbReference type="SUPFAM" id="SSF53448">
    <property type="entry name" value="Nucleotide-diphospho-sugar transferases"/>
    <property type="match status" value="1"/>
</dbReference>
<evidence type="ECO:0000256" key="9">
    <source>
        <dbReference type="SAM" id="Phobius"/>
    </source>
</evidence>
<keyword evidence="12" id="KW-1185">Reference proteome</keyword>
<feature type="transmembrane region" description="Helical" evidence="9">
    <location>
        <begin position="283"/>
        <end position="306"/>
    </location>
</feature>
<keyword evidence="6 9" id="KW-0812">Transmembrane</keyword>
<evidence type="ECO:0000259" key="10">
    <source>
        <dbReference type="Pfam" id="PF00535"/>
    </source>
</evidence>
<gene>
    <name evidence="11" type="ORF">Q31a_09830</name>
</gene>
<evidence type="ECO:0000256" key="8">
    <source>
        <dbReference type="ARBA" id="ARBA00023136"/>
    </source>
</evidence>
<evidence type="ECO:0000256" key="1">
    <source>
        <dbReference type="ARBA" id="ARBA00004141"/>
    </source>
</evidence>
<dbReference type="EMBL" id="CP036298">
    <property type="protein sequence ID" value="QDV22697.1"/>
    <property type="molecule type" value="Genomic_DNA"/>
</dbReference>
<comment type="pathway">
    <text evidence="3">Sphingolipid metabolism.</text>
</comment>
<evidence type="ECO:0000256" key="6">
    <source>
        <dbReference type="ARBA" id="ARBA00022692"/>
    </source>
</evidence>
<feature type="transmembrane region" description="Helical" evidence="9">
    <location>
        <begin position="313"/>
        <end position="331"/>
    </location>
</feature>
<dbReference type="GO" id="GO:0016020">
    <property type="term" value="C:membrane"/>
    <property type="evidence" value="ECO:0007669"/>
    <property type="project" value="UniProtKB-SubCell"/>
</dbReference>
<reference evidence="11 12" key="1">
    <citation type="submission" date="2019-02" db="EMBL/GenBank/DDBJ databases">
        <title>Deep-cultivation of Planctomycetes and their phenomic and genomic characterization uncovers novel biology.</title>
        <authorList>
            <person name="Wiegand S."/>
            <person name="Jogler M."/>
            <person name="Boedeker C."/>
            <person name="Pinto D."/>
            <person name="Vollmers J."/>
            <person name="Rivas-Marin E."/>
            <person name="Kohn T."/>
            <person name="Peeters S.H."/>
            <person name="Heuer A."/>
            <person name="Rast P."/>
            <person name="Oberbeckmann S."/>
            <person name="Bunk B."/>
            <person name="Jeske O."/>
            <person name="Meyerdierks A."/>
            <person name="Storesund J.E."/>
            <person name="Kallscheuer N."/>
            <person name="Luecker S."/>
            <person name="Lage O.M."/>
            <person name="Pohl T."/>
            <person name="Merkel B.J."/>
            <person name="Hornburger P."/>
            <person name="Mueller R.-W."/>
            <person name="Bruemmer F."/>
            <person name="Labrenz M."/>
            <person name="Spormann A.M."/>
            <person name="Op den Camp H."/>
            <person name="Overmann J."/>
            <person name="Amann R."/>
            <person name="Jetten M.S.M."/>
            <person name="Mascher T."/>
            <person name="Medema M.H."/>
            <person name="Devos D.P."/>
            <person name="Kaster A.-K."/>
            <person name="Ovreas L."/>
            <person name="Rohde M."/>
            <person name="Galperin M.Y."/>
            <person name="Jogler C."/>
        </authorList>
    </citation>
    <scope>NUCLEOTIDE SEQUENCE [LARGE SCALE GENOMIC DNA]</scope>
    <source>
        <strain evidence="11 12">Q31a</strain>
    </source>
</reference>
<evidence type="ECO:0000313" key="12">
    <source>
        <dbReference type="Proteomes" id="UP000318017"/>
    </source>
</evidence>
<feature type="transmembrane region" description="Helical" evidence="9">
    <location>
        <begin position="362"/>
        <end position="382"/>
    </location>
</feature>
<dbReference type="InterPro" id="IPR001173">
    <property type="entry name" value="Glyco_trans_2-like"/>
</dbReference>
<dbReference type="PANTHER" id="PTHR12726">
    <property type="entry name" value="CERAMIDE GLUCOSYLTRANSFERASE"/>
    <property type="match status" value="1"/>
</dbReference>
<dbReference type="PANTHER" id="PTHR12726:SF0">
    <property type="entry name" value="CERAMIDE GLUCOSYLTRANSFERASE"/>
    <property type="match status" value="1"/>
</dbReference>
<evidence type="ECO:0000256" key="3">
    <source>
        <dbReference type="ARBA" id="ARBA00004991"/>
    </source>
</evidence>
<organism evidence="11 12">
    <name type="scientific">Aureliella helgolandensis</name>
    <dbReference type="NCBI Taxonomy" id="2527968"/>
    <lineage>
        <taxon>Bacteria</taxon>
        <taxon>Pseudomonadati</taxon>
        <taxon>Planctomycetota</taxon>
        <taxon>Planctomycetia</taxon>
        <taxon>Pirellulales</taxon>
        <taxon>Pirellulaceae</taxon>
        <taxon>Aureliella</taxon>
    </lineage>
</organism>
<dbReference type="Proteomes" id="UP000318017">
    <property type="component" value="Chromosome"/>
</dbReference>
<keyword evidence="5 11" id="KW-0808">Transferase</keyword>
<sequence>MLTGLSLGLAMLVGLSILTQLWGTSRFLRAIASYRAPVIEDRRLPQAAIVLSVRGCDTELRECLTRLAQQNYPRYSLHIIVDHPSDPARAAVQAWRDENALDNVHVEFLESPSPHAYLKTSAIRQCVAKLNSEIEIACLVDADTMVHANWLRDLAAPLAEGDAGIVTGNRWYAPLQSTWGGILRCQYNAYCVIPMYFLKIVWGGSLAMHRAVFDTPFFDQRMRDTCTEESAIRESATTQGLEIQCNPDVFLLNSTECSVAGCFQFVRRQLIWTRLYYPNWPHITLGVLGSYALLVATFWVMVCAAYHGNTPIALLDGAALLAQIGFAQGILELLHRRLSARVVERGGESFPPIGWRQRTTSLLMWPIFLTFLLLAVLSASCARRVRWRGISYQILPPSRIRMVNYQPWAEVSNQQSPPS</sequence>
<dbReference type="InterPro" id="IPR025993">
    <property type="entry name" value="Ceramide_glucosylTrfase"/>
</dbReference>
<comment type="subcellular location">
    <subcellularLocation>
        <location evidence="1">Membrane</location>
        <topology evidence="1">Multi-pass membrane protein</topology>
    </subcellularLocation>
</comment>
<accession>A0A518G247</accession>
<dbReference type="RefSeq" id="WP_231691063.1">
    <property type="nucleotide sequence ID" value="NZ_CP036298.1"/>
</dbReference>
<proteinExistence type="predicted"/>
<dbReference type="KEGG" id="ahel:Q31a_09830"/>
<feature type="domain" description="Glycosyltransferase 2-like" evidence="10">
    <location>
        <begin position="51"/>
        <end position="175"/>
    </location>
</feature>
<dbReference type="AlphaFoldDB" id="A0A518G247"/>
<keyword evidence="4" id="KW-0328">Glycosyltransferase</keyword>
<protein>
    <submittedName>
        <fullName evidence="11">Glycosyl transferase family 2</fullName>
    </submittedName>
</protein>
<evidence type="ECO:0000256" key="4">
    <source>
        <dbReference type="ARBA" id="ARBA00022676"/>
    </source>
</evidence>
<dbReference type="Pfam" id="PF00535">
    <property type="entry name" value="Glycos_transf_2"/>
    <property type="match status" value="1"/>
</dbReference>
<keyword evidence="8 9" id="KW-0472">Membrane</keyword>
<dbReference type="GO" id="GO:0008120">
    <property type="term" value="F:ceramide glucosyltransferase activity"/>
    <property type="evidence" value="ECO:0007669"/>
    <property type="project" value="TreeGrafter"/>
</dbReference>
<evidence type="ECO:0000256" key="2">
    <source>
        <dbReference type="ARBA" id="ARBA00004760"/>
    </source>
</evidence>
<dbReference type="InterPro" id="IPR029044">
    <property type="entry name" value="Nucleotide-diphossugar_trans"/>
</dbReference>
<evidence type="ECO:0000256" key="7">
    <source>
        <dbReference type="ARBA" id="ARBA00022989"/>
    </source>
</evidence>
<evidence type="ECO:0000313" key="11">
    <source>
        <dbReference type="EMBL" id="QDV22697.1"/>
    </source>
</evidence>
<keyword evidence="7 9" id="KW-1133">Transmembrane helix</keyword>
<evidence type="ECO:0000256" key="5">
    <source>
        <dbReference type="ARBA" id="ARBA00022679"/>
    </source>
</evidence>
<name>A0A518G247_9BACT</name>
<dbReference type="GO" id="GO:0006679">
    <property type="term" value="P:glucosylceramide biosynthetic process"/>
    <property type="evidence" value="ECO:0007669"/>
    <property type="project" value="TreeGrafter"/>
</dbReference>
<comment type="pathway">
    <text evidence="2">Lipid metabolism; sphingolipid metabolism.</text>
</comment>
<dbReference type="Gene3D" id="3.90.550.10">
    <property type="entry name" value="Spore Coat Polysaccharide Biosynthesis Protein SpsA, Chain A"/>
    <property type="match status" value="1"/>
</dbReference>